<dbReference type="PRINTS" id="PR00344">
    <property type="entry name" value="BCTRLSENSOR"/>
</dbReference>
<proteinExistence type="predicted"/>
<gene>
    <name evidence="9" type="ORF">C7460_11839</name>
</gene>
<evidence type="ECO:0000313" key="9">
    <source>
        <dbReference type="EMBL" id="RED95262.1"/>
    </source>
</evidence>
<dbReference type="Pfam" id="PF02518">
    <property type="entry name" value="HATPase_c"/>
    <property type="match status" value="1"/>
</dbReference>
<keyword evidence="6" id="KW-0472">Membrane</keyword>
<dbReference type="Gene3D" id="1.20.5.1930">
    <property type="match status" value="1"/>
</dbReference>
<evidence type="ECO:0000256" key="7">
    <source>
        <dbReference type="SAM" id="SignalP"/>
    </source>
</evidence>
<keyword evidence="6" id="KW-1133">Transmembrane helix</keyword>
<dbReference type="PROSITE" id="PS50109">
    <property type="entry name" value="HIS_KIN"/>
    <property type="match status" value="1"/>
</dbReference>
<dbReference type="SMART" id="SM00028">
    <property type="entry name" value="TPR"/>
    <property type="match status" value="5"/>
</dbReference>
<dbReference type="Proteomes" id="UP000256779">
    <property type="component" value="Unassembled WGS sequence"/>
</dbReference>
<keyword evidence="4 9" id="KW-0418">Kinase</keyword>
<name>A0A3D9KYZ2_MARFU</name>
<dbReference type="OrthoDB" id="9760839at2"/>
<keyword evidence="3" id="KW-0808">Transferase</keyword>
<dbReference type="InterPro" id="IPR003594">
    <property type="entry name" value="HATPase_dom"/>
</dbReference>
<dbReference type="Gene3D" id="1.25.40.10">
    <property type="entry name" value="Tetratricopeptide repeat domain"/>
    <property type="match status" value="2"/>
</dbReference>
<feature type="domain" description="Histidine kinase" evidence="8">
    <location>
        <begin position="421"/>
        <end position="613"/>
    </location>
</feature>
<evidence type="ECO:0000256" key="5">
    <source>
        <dbReference type="ARBA" id="ARBA00023012"/>
    </source>
</evidence>
<dbReference type="SMART" id="SM00387">
    <property type="entry name" value="HATPase_c"/>
    <property type="match status" value="1"/>
</dbReference>
<dbReference type="Gene3D" id="3.30.565.10">
    <property type="entry name" value="Histidine kinase-like ATPase, C-terminal domain"/>
    <property type="match status" value="1"/>
</dbReference>
<feature type="signal peptide" evidence="7">
    <location>
        <begin position="1"/>
        <end position="23"/>
    </location>
</feature>
<evidence type="ECO:0000256" key="6">
    <source>
        <dbReference type="SAM" id="Phobius"/>
    </source>
</evidence>
<comment type="caution">
    <text evidence="9">The sequence shown here is derived from an EMBL/GenBank/DDBJ whole genome shotgun (WGS) entry which is preliminary data.</text>
</comment>
<evidence type="ECO:0000256" key="4">
    <source>
        <dbReference type="ARBA" id="ARBA00022777"/>
    </source>
</evidence>
<accession>A0A3D9KYZ2</accession>
<dbReference type="CDD" id="cd16917">
    <property type="entry name" value="HATPase_UhpB-NarQ-NarX-like"/>
    <property type="match status" value="1"/>
</dbReference>
<dbReference type="SUPFAM" id="SSF55874">
    <property type="entry name" value="ATPase domain of HSP90 chaperone/DNA topoisomerase II/histidine kinase"/>
    <property type="match status" value="1"/>
</dbReference>
<dbReference type="EMBL" id="QREG01000018">
    <property type="protein sequence ID" value="RED95262.1"/>
    <property type="molecule type" value="Genomic_DNA"/>
</dbReference>
<feature type="chain" id="PRO_5017707783" description="histidine kinase" evidence="7">
    <location>
        <begin position="24"/>
        <end position="618"/>
    </location>
</feature>
<dbReference type="SUPFAM" id="SSF48452">
    <property type="entry name" value="TPR-like"/>
    <property type="match status" value="2"/>
</dbReference>
<dbReference type="InterPro" id="IPR036890">
    <property type="entry name" value="HATPase_C_sf"/>
</dbReference>
<sequence length="618" mass="68869">MLQSTHKLVIACLLLIFAQSLSGQNQSIADSLKVAIKNKKLSVSERLEALRNISFHEVQNLELAIDYANQLIALAESQGNSRYCYRGYLQKGNKQRSLGDLDEALKSYLSAIECAKKINYVTGIGTCYSSIADIYTLLENHQNAIHYYHMAIDLIKTDADTITLASVILNTGDEYLTYGAYDSALHYFEQAKLLFELSRYPTGVAYAKGNAGMALAYLGNHEQAEQNIEEAIIILQASSDYYPICFYLLAMADIYGDKEDYASAIKYAKKSLSLALETKLKQQISDAHEKLSHFTEQSGDPVLALAHYRSFIQYRDSVTNLATVQNIADLRTDYEVSLREKEIDLLEKDRMLNRAYIATAVVLLILSLVVLLYFRQRFETEKIISQAERKQHDHRIKDLLNQQESKALHAMISGQENERKRIAEELHNHFGSLLATIKVNINGIPEHAISNHQTLTQLVDKACTDIRSLSHALNMGISDNFGLIPALKELSTHLEQSGDVEVEFSASMGDEALDSSSEITIYRIIQELVSNILKHAGASNIAISLTCYTDEQIMNIMVQDDGKGFDLDAVTQHANGMGLTSLMSMVADRGGDIQFDSHPSSGTTVTIDLPIQLTTNLL</sequence>
<feature type="transmembrane region" description="Helical" evidence="6">
    <location>
        <begin position="355"/>
        <end position="374"/>
    </location>
</feature>
<evidence type="ECO:0000256" key="1">
    <source>
        <dbReference type="ARBA" id="ARBA00000085"/>
    </source>
</evidence>
<evidence type="ECO:0000256" key="2">
    <source>
        <dbReference type="ARBA" id="ARBA00012438"/>
    </source>
</evidence>
<dbReference type="GO" id="GO:0004673">
    <property type="term" value="F:protein histidine kinase activity"/>
    <property type="evidence" value="ECO:0007669"/>
    <property type="project" value="UniProtKB-EC"/>
</dbReference>
<dbReference type="InterPro" id="IPR019734">
    <property type="entry name" value="TPR_rpt"/>
</dbReference>
<dbReference type="Pfam" id="PF13424">
    <property type="entry name" value="TPR_12"/>
    <property type="match status" value="1"/>
</dbReference>
<reference evidence="9 10" key="1">
    <citation type="submission" date="2018-07" db="EMBL/GenBank/DDBJ databases">
        <title>Genomic Encyclopedia of Type Strains, Phase IV (KMG-IV): sequencing the most valuable type-strain genomes for metagenomic binning, comparative biology and taxonomic classification.</title>
        <authorList>
            <person name="Goeker M."/>
        </authorList>
    </citation>
    <scope>NUCLEOTIDE SEQUENCE [LARGE SCALE GENOMIC DNA]</scope>
    <source>
        <strain evidence="9 10">DSM 4134</strain>
    </source>
</reference>
<protein>
    <recommendedName>
        <fullName evidence="2">histidine kinase</fullName>
        <ecNumber evidence="2">2.7.13.3</ecNumber>
    </recommendedName>
</protein>
<keyword evidence="7" id="KW-0732">Signal</keyword>
<keyword evidence="6" id="KW-0812">Transmembrane</keyword>
<dbReference type="InterPro" id="IPR011990">
    <property type="entry name" value="TPR-like_helical_dom_sf"/>
</dbReference>
<dbReference type="GO" id="GO:0000160">
    <property type="term" value="P:phosphorelay signal transduction system"/>
    <property type="evidence" value="ECO:0007669"/>
    <property type="project" value="UniProtKB-KW"/>
</dbReference>
<evidence type="ECO:0000256" key="3">
    <source>
        <dbReference type="ARBA" id="ARBA00022679"/>
    </source>
</evidence>
<keyword evidence="10" id="KW-1185">Reference proteome</keyword>
<dbReference type="PANTHER" id="PTHR24421">
    <property type="entry name" value="NITRATE/NITRITE SENSOR PROTEIN NARX-RELATED"/>
    <property type="match status" value="1"/>
</dbReference>
<dbReference type="InterPro" id="IPR004358">
    <property type="entry name" value="Sig_transdc_His_kin-like_C"/>
</dbReference>
<organism evidence="9 10">
    <name type="scientific">Marinoscillum furvescens DSM 4134</name>
    <dbReference type="NCBI Taxonomy" id="1122208"/>
    <lineage>
        <taxon>Bacteria</taxon>
        <taxon>Pseudomonadati</taxon>
        <taxon>Bacteroidota</taxon>
        <taxon>Cytophagia</taxon>
        <taxon>Cytophagales</taxon>
        <taxon>Reichenbachiellaceae</taxon>
        <taxon>Marinoscillum</taxon>
    </lineage>
</organism>
<keyword evidence="5" id="KW-0902">Two-component regulatory system</keyword>
<dbReference type="InterPro" id="IPR050482">
    <property type="entry name" value="Sensor_HK_TwoCompSys"/>
</dbReference>
<dbReference type="EC" id="2.7.13.3" evidence="2"/>
<evidence type="ECO:0000313" key="10">
    <source>
        <dbReference type="Proteomes" id="UP000256779"/>
    </source>
</evidence>
<dbReference type="InterPro" id="IPR005467">
    <property type="entry name" value="His_kinase_dom"/>
</dbReference>
<evidence type="ECO:0000259" key="8">
    <source>
        <dbReference type="PROSITE" id="PS50109"/>
    </source>
</evidence>
<dbReference type="PANTHER" id="PTHR24421:SF10">
    <property type="entry name" value="NITRATE_NITRITE SENSOR PROTEIN NARQ"/>
    <property type="match status" value="1"/>
</dbReference>
<comment type="catalytic activity">
    <reaction evidence="1">
        <text>ATP + protein L-histidine = ADP + protein N-phospho-L-histidine.</text>
        <dbReference type="EC" id="2.7.13.3"/>
    </reaction>
</comment>
<dbReference type="AlphaFoldDB" id="A0A3D9KYZ2"/>
<dbReference type="RefSeq" id="WP_115869349.1">
    <property type="nucleotide sequence ID" value="NZ_QREG01000018.1"/>
</dbReference>